<proteinExistence type="predicted"/>
<feature type="compositionally biased region" description="Basic and acidic residues" evidence="1">
    <location>
        <begin position="58"/>
        <end position="72"/>
    </location>
</feature>
<feature type="region of interest" description="Disordered" evidence="1">
    <location>
        <begin position="1"/>
        <end position="101"/>
    </location>
</feature>
<dbReference type="EMBL" id="OX465086">
    <property type="protein sequence ID" value="CAI9260604.1"/>
    <property type="molecule type" value="Genomic_DNA"/>
</dbReference>
<evidence type="ECO:0000313" key="3">
    <source>
        <dbReference type="Proteomes" id="UP001177003"/>
    </source>
</evidence>
<organism evidence="2 3">
    <name type="scientific">Lactuca saligna</name>
    <name type="common">Willowleaf lettuce</name>
    <dbReference type="NCBI Taxonomy" id="75948"/>
    <lineage>
        <taxon>Eukaryota</taxon>
        <taxon>Viridiplantae</taxon>
        <taxon>Streptophyta</taxon>
        <taxon>Embryophyta</taxon>
        <taxon>Tracheophyta</taxon>
        <taxon>Spermatophyta</taxon>
        <taxon>Magnoliopsida</taxon>
        <taxon>eudicotyledons</taxon>
        <taxon>Gunneridae</taxon>
        <taxon>Pentapetalae</taxon>
        <taxon>asterids</taxon>
        <taxon>campanulids</taxon>
        <taxon>Asterales</taxon>
        <taxon>Asteraceae</taxon>
        <taxon>Cichorioideae</taxon>
        <taxon>Cichorieae</taxon>
        <taxon>Lactucinae</taxon>
        <taxon>Lactuca</taxon>
    </lineage>
</organism>
<dbReference type="Proteomes" id="UP001177003">
    <property type="component" value="Chromosome 0"/>
</dbReference>
<keyword evidence="3" id="KW-1185">Reference proteome</keyword>
<evidence type="ECO:0000313" key="2">
    <source>
        <dbReference type="EMBL" id="CAI9260604.1"/>
    </source>
</evidence>
<feature type="compositionally biased region" description="Acidic residues" evidence="1">
    <location>
        <begin position="16"/>
        <end position="32"/>
    </location>
</feature>
<dbReference type="AlphaFoldDB" id="A0AA35V2E6"/>
<feature type="compositionally biased region" description="Basic and acidic residues" evidence="1">
    <location>
        <begin position="33"/>
        <end position="43"/>
    </location>
</feature>
<evidence type="ECO:0000256" key="1">
    <source>
        <dbReference type="SAM" id="MobiDB-lite"/>
    </source>
</evidence>
<gene>
    <name evidence="2" type="ORF">LSALG_LOCUS1434</name>
</gene>
<protein>
    <submittedName>
        <fullName evidence="2">Uncharacterized protein</fullName>
    </submittedName>
</protein>
<name>A0AA35V2E6_LACSI</name>
<accession>A0AA35V2E6</accession>
<reference evidence="2" key="1">
    <citation type="submission" date="2023-04" db="EMBL/GenBank/DDBJ databases">
        <authorList>
            <person name="Vijverberg K."/>
            <person name="Xiong W."/>
            <person name="Schranz E."/>
        </authorList>
    </citation>
    <scope>NUCLEOTIDE SEQUENCE</scope>
</reference>
<sequence length="129" mass="14568">MRMQKWIDKPYVVESSDFEDGDERDGKEDTDEVANKDNGDDNYKQGTLSIEGADKEEDFDKHEERSVTDNGEHFAQGMNSPPRMNKHIRFSPTSSSTPSADVIVQHGSTSHFVETVEPMIKYELTSPSP</sequence>